<reference evidence="1" key="2">
    <citation type="submission" date="2020-09" db="EMBL/GenBank/DDBJ databases">
        <authorList>
            <person name="Sun Q."/>
            <person name="Zhou Y."/>
        </authorList>
    </citation>
    <scope>NUCLEOTIDE SEQUENCE</scope>
    <source>
        <strain evidence="1">CGMCC 1.12777</strain>
    </source>
</reference>
<name>A0A8J2ZXX9_9BACL</name>
<evidence type="ECO:0008006" key="3">
    <source>
        <dbReference type="Google" id="ProtNLM"/>
    </source>
</evidence>
<dbReference type="Proteomes" id="UP000656813">
    <property type="component" value="Unassembled WGS sequence"/>
</dbReference>
<proteinExistence type="predicted"/>
<protein>
    <recommendedName>
        <fullName evidence="3">Glycosyltransferase WbuB</fullName>
    </recommendedName>
</protein>
<accession>A0A8J2ZXX9</accession>
<evidence type="ECO:0000313" key="1">
    <source>
        <dbReference type="EMBL" id="GGH84239.1"/>
    </source>
</evidence>
<dbReference type="EMBL" id="BMFV01000020">
    <property type="protein sequence ID" value="GGH84239.1"/>
    <property type="molecule type" value="Genomic_DNA"/>
</dbReference>
<dbReference type="SUPFAM" id="SSF53756">
    <property type="entry name" value="UDP-Glycosyltransferase/glycogen phosphorylase"/>
    <property type="match status" value="1"/>
</dbReference>
<organism evidence="1 2">
    <name type="scientific">Pullulanibacillus pueri</name>
    <dbReference type="NCBI Taxonomy" id="1437324"/>
    <lineage>
        <taxon>Bacteria</taxon>
        <taxon>Bacillati</taxon>
        <taxon>Bacillota</taxon>
        <taxon>Bacilli</taxon>
        <taxon>Bacillales</taxon>
        <taxon>Sporolactobacillaceae</taxon>
        <taxon>Pullulanibacillus</taxon>
    </lineage>
</organism>
<dbReference type="Gene3D" id="3.40.50.2000">
    <property type="entry name" value="Glycogen Phosphorylase B"/>
    <property type="match status" value="1"/>
</dbReference>
<evidence type="ECO:0000313" key="2">
    <source>
        <dbReference type="Proteomes" id="UP000656813"/>
    </source>
</evidence>
<dbReference type="AlphaFoldDB" id="A0A8J2ZXX9"/>
<keyword evidence="2" id="KW-1185">Reference proteome</keyword>
<reference evidence="1" key="1">
    <citation type="journal article" date="2014" name="Int. J. Syst. Evol. Microbiol.">
        <title>Complete genome sequence of Corynebacterium casei LMG S-19264T (=DSM 44701T), isolated from a smear-ripened cheese.</title>
        <authorList>
            <consortium name="US DOE Joint Genome Institute (JGI-PGF)"/>
            <person name="Walter F."/>
            <person name="Albersmeier A."/>
            <person name="Kalinowski J."/>
            <person name="Ruckert C."/>
        </authorList>
    </citation>
    <scope>NUCLEOTIDE SEQUENCE</scope>
    <source>
        <strain evidence="1">CGMCC 1.12777</strain>
    </source>
</reference>
<sequence length="215" mass="24774">MNKKRIAFVINYFYPDLASTGQLMTELCIDLQNDFDITVFAAQPGYAGEKEESTKRFQVDQLENIKVVRIKLPKVNKTSKVSRIKYILSYFIYAQIALLKEKNLDVIYTISQPPILGGLIGTIGKFFKRAKHLYNIQDFNPEQAAAVDYTNKAIFKVARFFDKLNCRYADKVVVVGNDMSETLKERFNNKRVPSNIVINNWTNEDEVVPLDKNEK</sequence>
<gene>
    <name evidence="1" type="ORF">GCM10007096_26860</name>
</gene>
<comment type="caution">
    <text evidence="1">The sequence shown here is derived from an EMBL/GenBank/DDBJ whole genome shotgun (WGS) entry which is preliminary data.</text>
</comment>